<dbReference type="GO" id="GO:0009360">
    <property type="term" value="C:DNA polymerase III complex"/>
    <property type="evidence" value="ECO:0007669"/>
    <property type="project" value="InterPro"/>
</dbReference>
<name>A0A6B2M2M4_9BACT</name>
<dbReference type="Gene3D" id="3.40.50.300">
    <property type="entry name" value="P-loop containing nucleotide triphosphate hydrolases"/>
    <property type="match status" value="1"/>
</dbReference>
<keyword evidence="7" id="KW-1185">Reference proteome</keyword>
<dbReference type="InterPro" id="IPR027417">
    <property type="entry name" value="P-loop_NTPase"/>
</dbReference>
<dbReference type="PANTHER" id="PTHR34388">
    <property type="entry name" value="DNA POLYMERASE III SUBUNIT DELTA"/>
    <property type="match status" value="1"/>
</dbReference>
<dbReference type="AlphaFoldDB" id="A0A6B2M2M4"/>
<dbReference type="EC" id="2.7.7.7" evidence="6"/>
<gene>
    <name evidence="6" type="primary">holA</name>
    <name evidence="6" type="ORF">G0Q06_06315</name>
</gene>
<dbReference type="RefSeq" id="WP_163963617.1">
    <property type="nucleotide sequence ID" value="NZ_JAAGNX010000002.1"/>
</dbReference>
<dbReference type="Gene3D" id="1.10.8.60">
    <property type="match status" value="1"/>
</dbReference>
<evidence type="ECO:0000256" key="2">
    <source>
        <dbReference type="ARBA" id="ARBA00022695"/>
    </source>
</evidence>
<evidence type="ECO:0000313" key="7">
    <source>
        <dbReference type="Proteomes" id="UP000478417"/>
    </source>
</evidence>
<sequence>MPFRFIAGPDDFLVQRKAREEWESMAKEFSDPNSLEEVDGQAGTIDEAEKAINQFISSVQTVSMFTPEKAVWFKNITFLADSVTGRSKTTVEAVERMQDLLDNFDDPAVKILVSASPVDRRKKAYKWFQKNGDSLFLDASKDETALLAMLKEEASAAGKQFKGNAAQILVELIGGSTRLGLEETGKLITYLGDKDNDITPELVSELVPSVGDSDFFEAAEAFYSLKLEWALEAIHRHFFAGHDARPLISSLQNRNRLLIQLKAMQAAGGGRGRIGKADLERAASRYGEFFGASERKSSFNIFTQNPWYLGKLSEVLPSLSLKTLIEFQEAFRDAFMEIIFRPNEQEAVLSGMAVRCLAPLQAK</sequence>
<organism evidence="6 7">
    <name type="scientific">Oceanipulchritudo coccoides</name>
    <dbReference type="NCBI Taxonomy" id="2706888"/>
    <lineage>
        <taxon>Bacteria</taxon>
        <taxon>Pseudomonadati</taxon>
        <taxon>Verrucomicrobiota</taxon>
        <taxon>Opitutia</taxon>
        <taxon>Puniceicoccales</taxon>
        <taxon>Oceanipulchritudinaceae</taxon>
        <taxon>Oceanipulchritudo</taxon>
    </lineage>
</organism>
<feature type="domain" description="DNA polymerase III delta N-terminal" evidence="5">
    <location>
        <begin position="44"/>
        <end position="131"/>
    </location>
</feature>
<evidence type="ECO:0000256" key="4">
    <source>
        <dbReference type="ARBA" id="ARBA00022932"/>
    </source>
</evidence>
<evidence type="ECO:0000259" key="5">
    <source>
        <dbReference type="Pfam" id="PF06144"/>
    </source>
</evidence>
<evidence type="ECO:0000256" key="1">
    <source>
        <dbReference type="ARBA" id="ARBA00022679"/>
    </source>
</evidence>
<dbReference type="GO" id="GO:0003887">
    <property type="term" value="F:DNA-directed DNA polymerase activity"/>
    <property type="evidence" value="ECO:0007669"/>
    <property type="project" value="UniProtKB-KW"/>
</dbReference>
<dbReference type="NCBIfam" id="TIGR01128">
    <property type="entry name" value="holA"/>
    <property type="match status" value="1"/>
</dbReference>
<dbReference type="EMBL" id="JAAGNX010000002">
    <property type="protein sequence ID" value="NDV62055.1"/>
    <property type="molecule type" value="Genomic_DNA"/>
</dbReference>
<dbReference type="Pfam" id="PF06144">
    <property type="entry name" value="DNA_pol3_delta"/>
    <property type="match status" value="1"/>
</dbReference>
<evidence type="ECO:0000313" key="6">
    <source>
        <dbReference type="EMBL" id="NDV62055.1"/>
    </source>
</evidence>
<dbReference type="GO" id="GO:0006261">
    <property type="term" value="P:DNA-templated DNA replication"/>
    <property type="evidence" value="ECO:0007669"/>
    <property type="project" value="TreeGrafter"/>
</dbReference>
<dbReference type="InterPro" id="IPR005790">
    <property type="entry name" value="DNA_polIII_delta"/>
</dbReference>
<dbReference type="PANTHER" id="PTHR34388:SF1">
    <property type="entry name" value="DNA POLYMERASE III SUBUNIT DELTA"/>
    <property type="match status" value="1"/>
</dbReference>
<protein>
    <submittedName>
        <fullName evidence="6">DNA polymerase III subunit delta</fullName>
        <ecNumber evidence="6">2.7.7.7</ecNumber>
    </submittedName>
</protein>
<dbReference type="GO" id="GO:0003677">
    <property type="term" value="F:DNA binding"/>
    <property type="evidence" value="ECO:0007669"/>
    <property type="project" value="InterPro"/>
</dbReference>
<keyword evidence="4" id="KW-0239">DNA-directed DNA polymerase</keyword>
<accession>A0A6B2M2M4</accession>
<evidence type="ECO:0000256" key="3">
    <source>
        <dbReference type="ARBA" id="ARBA00022705"/>
    </source>
</evidence>
<keyword evidence="2 6" id="KW-0548">Nucleotidyltransferase</keyword>
<proteinExistence type="predicted"/>
<dbReference type="Gene3D" id="1.20.272.10">
    <property type="match status" value="1"/>
</dbReference>
<dbReference type="InterPro" id="IPR010372">
    <property type="entry name" value="DNA_pol3_delta_N"/>
</dbReference>
<dbReference type="Proteomes" id="UP000478417">
    <property type="component" value="Unassembled WGS sequence"/>
</dbReference>
<keyword evidence="3" id="KW-0235">DNA replication</keyword>
<reference evidence="6 7" key="1">
    <citation type="submission" date="2020-02" db="EMBL/GenBank/DDBJ databases">
        <title>Albibacoteraceae fam. nov., the first described family within the subdivision 4 Verrucomicrobia.</title>
        <authorList>
            <person name="Xi F."/>
        </authorList>
    </citation>
    <scope>NUCLEOTIDE SEQUENCE [LARGE SCALE GENOMIC DNA]</scope>
    <source>
        <strain evidence="6 7">CK1056</strain>
    </source>
</reference>
<comment type="caution">
    <text evidence="6">The sequence shown here is derived from an EMBL/GenBank/DDBJ whole genome shotgun (WGS) entry which is preliminary data.</text>
</comment>
<keyword evidence="1 6" id="KW-0808">Transferase</keyword>